<protein>
    <recommendedName>
        <fullName evidence="7">Phosphatidic acid phosphatase type 2/haloperoxidase domain-containing protein</fullName>
    </recommendedName>
</protein>
<keyword evidence="5 6" id="KW-0472">Membrane</keyword>
<dbReference type="InterPro" id="IPR000326">
    <property type="entry name" value="PAP2/HPO"/>
</dbReference>
<dbReference type="InterPro" id="IPR036938">
    <property type="entry name" value="PAP2/HPO_sf"/>
</dbReference>
<comment type="similarity">
    <text evidence="2">Belongs to the PA-phosphatase related phosphoesterase family.</text>
</comment>
<evidence type="ECO:0000313" key="8">
    <source>
        <dbReference type="Ensembl" id="ENSFCTP00005000533.1"/>
    </source>
</evidence>
<evidence type="ECO:0000256" key="3">
    <source>
        <dbReference type="ARBA" id="ARBA00022692"/>
    </source>
</evidence>
<dbReference type="SUPFAM" id="SSF48317">
    <property type="entry name" value="Acid phosphatase/Vanadium-dependent haloperoxidase"/>
    <property type="match status" value="1"/>
</dbReference>
<proteinExistence type="inferred from homology"/>
<evidence type="ECO:0000256" key="2">
    <source>
        <dbReference type="ARBA" id="ARBA00008816"/>
    </source>
</evidence>
<dbReference type="InterPro" id="IPR043216">
    <property type="entry name" value="PAP-like"/>
</dbReference>
<reference evidence="8" key="3">
    <citation type="submission" date="2025-09" db="UniProtKB">
        <authorList>
            <consortium name="Ensembl"/>
        </authorList>
    </citation>
    <scope>IDENTIFICATION</scope>
    <source>
        <strain evidence="8">breed Abyssinian</strain>
    </source>
</reference>
<dbReference type="Gene3D" id="1.20.144.10">
    <property type="entry name" value="Phosphatidic acid phosphatase type 2/haloperoxidase"/>
    <property type="match status" value="1"/>
</dbReference>
<evidence type="ECO:0000256" key="5">
    <source>
        <dbReference type="ARBA" id="ARBA00023136"/>
    </source>
</evidence>
<reference evidence="8 9" key="1">
    <citation type="submission" date="2021-02" db="EMBL/GenBank/DDBJ databases">
        <title>Safari Cat Assemblies.</title>
        <authorList>
            <person name="Bredemeyer K.R."/>
            <person name="Murphy W.J."/>
        </authorList>
    </citation>
    <scope>NUCLEOTIDE SEQUENCE [LARGE SCALE GENOMIC DNA]</scope>
</reference>
<feature type="transmembrane region" description="Helical" evidence="6">
    <location>
        <begin position="126"/>
        <end position="142"/>
    </location>
</feature>
<keyword evidence="3 6" id="KW-0812">Transmembrane</keyword>
<evidence type="ECO:0000256" key="4">
    <source>
        <dbReference type="ARBA" id="ARBA00022989"/>
    </source>
</evidence>
<feature type="domain" description="Phosphatidic acid phosphatase type 2/haloperoxidase" evidence="7">
    <location>
        <begin position="45"/>
        <end position="176"/>
    </location>
</feature>
<evidence type="ECO:0000256" key="6">
    <source>
        <dbReference type="SAM" id="Phobius"/>
    </source>
</evidence>
<evidence type="ECO:0000313" key="9">
    <source>
        <dbReference type="Proteomes" id="UP000823872"/>
    </source>
</evidence>
<dbReference type="Proteomes" id="UP000823872">
    <property type="component" value="Chromosome A3"/>
</dbReference>
<dbReference type="Pfam" id="PF01569">
    <property type="entry name" value="PAP2"/>
    <property type="match status" value="1"/>
</dbReference>
<sequence length="203" mass="22785">VAEVTITATIILVSTKEACLVHTDCLYSHSNFNNRVAGFYKVLRKFLFRAAMSQSLADLAKVTIGHLWPNFLAKCDPDLSHFNCSVYLHVEKMCRESLVTSPSPECLSTPDTPPLGCLWCSMRRQAWLLQFFLVAFAPYVGYSRVSDHKHQLSYVFVGLLQGMLVAGLTISYIPNFFKEELGLKPRLVFFSLVLTLCISSSCC</sequence>
<feature type="transmembrane region" description="Helical" evidence="6">
    <location>
        <begin position="154"/>
        <end position="173"/>
    </location>
</feature>
<evidence type="ECO:0000259" key="7">
    <source>
        <dbReference type="Pfam" id="PF01569"/>
    </source>
</evidence>
<name>A0ABI7VQV1_FELCA</name>
<comment type="subcellular location">
    <subcellularLocation>
        <location evidence="1">Membrane</location>
        <topology evidence="1">Multi-pass membrane protein</topology>
    </subcellularLocation>
</comment>
<dbReference type="Ensembl" id="ENSFCTT00005001229.1">
    <property type="protein sequence ID" value="ENSFCTP00005000533.1"/>
    <property type="gene ID" value="ENSFCTG00005000483.1"/>
</dbReference>
<accession>A0ABI7VQV1</accession>
<evidence type="ECO:0000256" key="1">
    <source>
        <dbReference type="ARBA" id="ARBA00004141"/>
    </source>
</evidence>
<reference evidence="8" key="2">
    <citation type="submission" date="2025-08" db="UniProtKB">
        <authorList>
            <consortium name="Ensembl"/>
        </authorList>
    </citation>
    <scope>IDENTIFICATION</scope>
    <source>
        <strain evidence="8">breed Abyssinian</strain>
    </source>
</reference>
<dbReference type="PANTHER" id="PTHR10165:SF25">
    <property type="entry name" value="PHOSPHOLIPID PHOSPHATASE 2"/>
    <property type="match status" value="1"/>
</dbReference>
<keyword evidence="4 6" id="KW-1133">Transmembrane helix</keyword>
<organism evidence="8 9">
    <name type="scientific">Felis catus</name>
    <name type="common">Cat</name>
    <name type="synonym">Felis silvestris catus</name>
    <dbReference type="NCBI Taxonomy" id="9685"/>
    <lineage>
        <taxon>Eukaryota</taxon>
        <taxon>Metazoa</taxon>
        <taxon>Chordata</taxon>
        <taxon>Craniata</taxon>
        <taxon>Vertebrata</taxon>
        <taxon>Euteleostomi</taxon>
        <taxon>Mammalia</taxon>
        <taxon>Eutheria</taxon>
        <taxon>Laurasiatheria</taxon>
        <taxon>Carnivora</taxon>
        <taxon>Feliformia</taxon>
        <taxon>Felidae</taxon>
        <taxon>Felinae</taxon>
        <taxon>Felis</taxon>
    </lineage>
</organism>
<keyword evidence="9" id="KW-1185">Reference proteome</keyword>
<dbReference type="PANTHER" id="PTHR10165">
    <property type="entry name" value="LIPID PHOSPHATE PHOSPHATASE"/>
    <property type="match status" value="1"/>
</dbReference>
<dbReference type="GeneTree" id="ENSGT00940000155885"/>